<feature type="transmembrane region" description="Helical" evidence="1">
    <location>
        <begin position="7"/>
        <end position="25"/>
    </location>
</feature>
<organism evidence="2 3">
    <name type="scientific">Marinitoga piezophila (strain DSM 14283 / JCM 11233 / KA3)</name>
    <dbReference type="NCBI Taxonomy" id="443254"/>
    <lineage>
        <taxon>Bacteria</taxon>
        <taxon>Thermotogati</taxon>
        <taxon>Thermotogota</taxon>
        <taxon>Thermotogae</taxon>
        <taxon>Petrotogales</taxon>
        <taxon>Petrotogaceae</taxon>
        <taxon>Marinitoga</taxon>
    </lineage>
</organism>
<evidence type="ECO:0000313" key="3">
    <source>
        <dbReference type="Proteomes" id="UP000007161"/>
    </source>
</evidence>
<sequence length="231" mass="26667">MRIYGMVIVFSITILLLSSIVYFLFANIDVENVVREPMPVYTINTFHQGIKDSLVNITINSKNLSTMLFIIEDLGVFIGKIKIDYLNNHITIAVINDEMFQELKTSLKSFDSNIKEIQKNVFYYGLKLKKSIVYSKNFTLLNYPTIAIIDLNNLTNEELTFLKLKYYVMDKKSYKSYSFKTKVLEALKNENGVIIDKEILDYPGIKPLLDVFENLGFSVVYDMKVYTGGLH</sequence>
<dbReference type="EMBL" id="CP003257">
    <property type="protein sequence ID" value="AEX84963.1"/>
    <property type="molecule type" value="Genomic_DNA"/>
</dbReference>
<dbReference type="OrthoDB" id="44563at2"/>
<reference evidence="3" key="2">
    <citation type="submission" date="2012-01" db="EMBL/GenBank/DDBJ databases">
        <title>Complete sequence of chromosome of Marinitoga piezophila KA3.</title>
        <authorList>
            <person name="Lucas S."/>
            <person name="Han J."/>
            <person name="Lapidus A."/>
            <person name="Cheng J.-F."/>
            <person name="Goodwin L."/>
            <person name="Pitluck S."/>
            <person name="Peters L."/>
            <person name="Mikhailova N."/>
            <person name="Teshima H."/>
            <person name="Detter J.C."/>
            <person name="Han C."/>
            <person name="Tapia R."/>
            <person name="Land M."/>
            <person name="Hauser L."/>
            <person name="Kyrpides N."/>
            <person name="Ivanova N."/>
            <person name="Pagani I."/>
            <person name="Jebbar M."/>
            <person name="Vannier P."/>
            <person name="Oger P."/>
            <person name="Cario A."/>
            <person name="Bartlett D."/>
            <person name="Noll K.M."/>
            <person name="Woyke T."/>
        </authorList>
    </citation>
    <scope>NUCLEOTIDE SEQUENCE [LARGE SCALE GENOMIC DNA]</scope>
    <source>
        <strain evidence="3">DSM 14283 / JCM 11233 / KA3</strain>
    </source>
</reference>
<evidence type="ECO:0000313" key="2">
    <source>
        <dbReference type="EMBL" id="AEX84963.1"/>
    </source>
</evidence>
<dbReference type="KEGG" id="mpz:Marpi_0521"/>
<dbReference type="RefSeq" id="WP_014296035.1">
    <property type="nucleotide sequence ID" value="NC_016751.1"/>
</dbReference>
<keyword evidence="1" id="KW-1133">Transmembrane helix</keyword>
<evidence type="ECO:0000256" key="1">
    <source>
        <dbReference type="SAM" id="Phobius"/>
    </source>
</evidence>
<name>H2J5A5_MARPK</name>
<accession>H2J5A5</accession>
<reference evidence="2 3" key="1">
    <citation type="journal article" date="2012" name="J. Bacteriol.">
        <title>Complete Genome Sequence of the Thermophilic, Piezophilic, Heterotrophic Bacterium Marinitoga piezophila KA3.</title>
        <authorList>
            <person name="Lucas S."/>
            <person name="Han J."/>
            <person name="Lapidus A."/>
            <person name="Cheng J.F."/>
            <person name="Goodwin L.A."/>
            <person name="Pitluck S."/>
            <person name="Peters L."/>
            <person name="Mikhailova N."/>
            <person name="Teshima H."/>
            <person name="Detter J.C."/>
            <person name="Han C."/>
            <person name="Tapia R."/>
            <person name="Land M."/>
            <person name="Hauser L."/>
            <person name="Kyrpides N.C."/>
            <person name="Ivanova N."/>
            <person name="Pagani I."/>
            <person name="Vannier P."/>
            <person name="Oger P."/>
            <person name="Bartlett D.H."/>
            <person name="Noll K.M."/>
            <person name="Woyke T."/>
            <person name="Jebbar M."/>
        </authorList>
    </citation>
    <scope>NUCLEOTIDE SEQUENCE [LARGE SCALE GENOMIC DNA]</scope>
    <source>
        <strain evidence="3">DSM 14283 / JCM 11233 / KA3</strain>
    </source>
</reference>
<dbReference type="STRING" id="443254.Marpi_0521"/>
<proteinExistence type="predicted"/>
<keyword evidence="1" id="KW-0472">Membrane</keyword>
<dbReference type="Proteomes" id="UP000007161">
    <property type="component" value="Chromosome"/>
</dbReference>
<keyword evidence="1" id="KW-0812">Transmembrane</keyword>
<protein>
    <submittedName>
        <fullName evidence="2">Uncharacterized protein</fullName>
    </submittedName>
</protein>
<dbReference type="HOGENOM" id="CLU_1198616_0_0_0"/>
<dbReference type="AlphaFoldDB" id="H2J5A5"/>
<gene>
    <name evidence="2" type="ordered locus">Marpi_0521</name>
</gene>
<keyword evidence="3" id="KW-1185">Reference proteome</keyword>
<dbReference type="eggNOG" id="ENOG502ZHPY">
    <property type="taxonomic scope" value="Bacteria"/>
</dbReference>